<dbReference type="AlphaFoldDB" id="A0A7R9KKF8"/>
<dbReference type="GO" id="GO:0016705">
    <property type="term" value="F:oxidoreductase activity, acting on paired donors, with incorporation or reduction of molecular oxygen"/>
    <property type="evidence" value="ECO:0007669"/>
    <property type="project" value="InterPro"/>
</dbReference>
<dbReference type="SUPFAM" id="SSF48264">
    <property type="entry name" value="Cytochrome P450"/>
    <property type="match status" value="1"/>
</dbReference>
<evidence type="ECO:0000256" key="1">
    <source>
        <dbReference type="ARBA" id="ARBA00010617"/>
    </source>
</evidence>
<dbReference type="OrthoDB" id="1055148at2759"/>
<dbReference type="GO" id="GO:0005506">
    <property type="term" value="F:iron ion binding"/>
    <property type="evidence" value="ECO:0007669"/>
    <property type="project" value="InterPro"/>
</dbReference>
<gene>
    <name evidence="7" type="ORF">OSB1V03_LOCUS3910</name>
</gene>
<keyword evidence="4" id="KW-0560">Oxidoreductase</keyword>
<name>A0A7R9KKF8_9ACAR</name>
<dbReference type="Proteomes" id="UP000759131">
    <property type="component" value="Unassembled WGS sequence"/>
</dbReference>
<protein>
    <recommendedName>
        <fullName evidence="9">Cytochrome P450</fullName>
    </recommendedName>
</protein>
<dbReference type="EMBL" id="CAJPIZ010001671">
    <property type="protein sequence ID" value="CAG2103884.1"/>
    <property type="molecule type" value="Genomic_DNA"/>
</dbReference>
<dbReference type="InterPro" id="IPR001128">
    <property type="entry name" value="Cyt_P450"/>
</dbReference>
<evidence type="ECO:0000313" key="8">
    <source>
        <dbReference type="Proteomes" id="UP000759131"/>
    </source>
</evidence>
<evidence type="ECO:0000256" key="6">
    <source>
        <dbReference type="ARBA" id="ARBA00023033"/>
    </source>
</evidence>
<dbReference type="GO" id="GO:0020037">
    <property type="term" value="F:heme binding"/>
    <property type="evidence" value="ECO:0007669"/>
    <property type="project" value="InterPro"/>
</dbReference>
<keyword evidence="2" id="KW-0349">Heme</keyword>
<dbReference type="GO" id="GO:0004497">
    <property type="term" value="F:monooxygenase activity"/>
    <property type="evidence" value="ECO:0007669"/>
    <property type="project" value="UniProtKB-KW"/>
</dbReference>
<comment type="similarity">
    <text evidence="1">Belongs to the cytochrome P450 family.</text>
</comment>
<evidence type="ECO:0000256" key="2">
    <source>
        <dbReference type="ARBA" id="ARBA00022617"/>
    </source>
</evidence>
<feature type="non-terminal residue" evidence="7">
    <location>
        <position position="198"/>
    </location>
</feature>
<keyword evidence="5" id="KW-0408">Iron</keyword>
<dbReference type="Pfam" id="PF00067">
    <property type="entry name" value="p450"/>
    <property type="match status" value="1"/>
</dbReference>
<dbReference type="PANTHER" id="PTHR24289">
    <property type="entry name" value="STEROID 17-ALPHA-HYDROXYLASE/17,20 LYASE"/>
    <property type="match status" value="1"/>
</dbReference>
<evidence type="ECO:0000256" key="3">
    <source>
        <dbReference type="ARBA" id="ARBA00022723"/>
    </source>
</evidence>
<sequence length="198" mass="23266">GVYLTMINIATLYLTTMDIVGRVYGAQYAKSKELPTLVSDCVKRMIEQMIDREGTDRPFSPMLHVYNLYANIVGTIVFSERFDIEQTELRKFKYISTDFLTDLGNSLFLYEFIPVIRYFMANPLIKYKRYFKEMLNYTRDIYIKHDKTHDLNNNLRDFCDILIAAKHEAIAEDKQTAPYFTDDNLPVVLIDLFMGKLF</sequence>
<proteinExistence type="inferred from homology"/>
<dbReference type="InterPro" id="IPR036396">
    <property type="entry name" value="Cyt_P450_sf"/>
</dbReference>
<evidence type="ECO:0008006" key="9">
    <source>
        <dbReference type="Google" id="ProtNLM"/>
    </source>
</evidence>
<organism evidence="7">
    <name type="scientific">Medioppia subpectinata</name>
    <dbReference type="NCBI Taxonomy" id="1979941"/>
    <lineage>
        <taxon>Eukaryota</taxon>
        <taxon>Metazoa</taxon>
        <taxon>Ecdysozoa</taxon>
        <taxon>Arthropoda</taxon>
        <taxon>Chelicerata</taxon>
        <taxon>Arachnida</taxon>
        <taxon>Acari</taxon>
        <taxon>Acariformes</taxon>
        <taxon>Sarcoptiformes</taxon>
        <taxon>Oribatida</taxon>
        <taxon>Brachypylina</taxon>
        <taxon>Oppioidea</taxon>
        <taxon>Oppiidae</taxon>
        <taxon>Medioppia</taxon>
    </lineage>
</organism>
<keyword evidence="6" id="KW-0503">Monooxygenase</keyword>
<keyword evidence="3" id="KW-0479">Metal-binding</keyword>
<accession>A0A7R9KKF8</accession>
<evidence type="ECO:0000256" key="4">
    <source>
        <dbReference type="ARBA" id="ARBA00023002"/>
    </source>
</evidence>
<dbReference type="Gene3D" id="1.10.630.10">
    <property type="entry name" value="Cytochrome P450"/>
    <property type="match status" value="1"/>
</dbReference>
<dbReference type="EMBL" id="OC856246">
    <property type="protein sequence ID" value="CAD7623454.1"/>
    <property type="molecule type" value="Genomic_DNA"/>
</dbReference>
<reference evidence="7" key="1">
    <citation type="submission" date="2020-11" db="EMBL/GenBank/DDBJ databases">
        <authorList>
            <person name="Tran Van P."/>
        </authorList>
    </citation>
    <scope>NUCLEOTIDE SEQUENCE</scope>
</reference>
<dbReference type="PANTHER" id="PTHR24289:SF1">
    <property type="entry name" value="STEROID 17-ALPHA-HYDROXYLASE_17,20 LYASE"/>
    <property type="match status" value="1"/>
</dbReference>
<keyword evidence="8" id="KW-1185">Reference proteome</keyword>
<evidence type="ECO:0000256" key="5">
    <source>
        <dbReference type="ARBA" id="ARBA00023004"/>
    </source>
</evidence>
<evidence type="ECO:0000313" key="7">
    <source>
        <dbReference type="EMBL" id="CAD7623454.1"/>
    </source>
</evidence>